<dbReference type="InterPro" id="IPR014381">
    <property type="entry name" value="Arch_Rpo5/euc_Rpb5"/>
</dbReference>
<reference evidence="3 4" key="1">
    <citation type="submission" date="2019-08" db="EMBL/GenBank/DDBJ databases">
        <authorList>
            <person name="Vazquez-Campos X."/>
        </authorList>
    </citation>
    <scope>NUCLEOTIDE SEQUENCE [LARGE SCALE GENOMIC DNA]</scope>
    <source>
        <strain evidence="3">LFW-283_2</strain>
    </source>
</reference>
<protein>
    <submittedName>
        <fullName evidence="3">DNA-directed RNA polymerase subunit H</fullName>
        <ecNumber evidence="3">2.7.7.6</ecNumber>
    </submittedName>
</protein>
<dbReference type="Gene3D" id="3.90.940.20">
    <property type="entry name" value="RPB5-like RNA polymerase subunit"/>
    <property type="match status" value="1"/>
</dbReference>
<dbReference type="GO" id="GO:0003899">
    <property type="term" value="F:DNA-directed RNA polymerase activity"/>
    <property type="evidence" value="ECO:0007669"/>
    <property type="project" value="UniProtKB-EC"/>
</dbReference>
<dbReference type="GO" id="GO:0006366">
    <property type="term" value="P:transcription by RNA polymerase II"/>
    <property type="evidence" value="ECO:0007669"/>
    <property type="project" value="TreeGrafter"/>
</dbReference>
<feature type="domain" description="RNA polymerase subunit H/Rpb5 C-terminal" evidence="2">
    <location>
        <begin position="2"/>
        <end position="66"/>
    </location>
</feature>
<dbReference type="PANTHER" id="PTHR10535:SF0">
    <property type="entry name" value="DNA-DIRECTED RNA POLYMERASES I, II, AND III SUBUNIT RPABC1"/>
    <property type="match status" value="1"/>
</dbReference>
<dbReference type="EMBL" id="CABMJJ010000007">
    <property type="protein sequence ID" value="VVC03563.1"/>
    <property type="molecule type" value="Genomic_DNA"/>
</dbReference>
<dbReference type="Proteomes" id="UP000789941">
    <property type="component" value="Unassembled WGS sequence"/>
</dbReference>
<evidence type="ECO:0000313" key="4">
    <source>
        <dbReference type="Proteomes" id="UP000789941"/>
    </source>
</evidence>
<evidence type="ECO:0000256" key="1">
    <source>
        <dbReference type="ARBA" id="ARBA00023163"/>
    </source>
</evidence>
<organism evidence="3 4">
    <name type="scientific">Candidatus Bilamarchaeum dharawalense</name>
    <dbReference type="NCBI Taxonomy" id="2885759"/>
    <lineage>
        <taxon>Archaea</taxon>
        <taxon>Candidatus Micrarchaeota</taxon>
        <taxon>Candidatus Micrarchaeia</taxon>
        <taxon>Candidatus Anstonellales</taxon>
        <taxon>Candidatus Bilamarchaeaceae</taxon>
        <taxon>Candidatus Bilamarchaeum</taxon>
    </lineage>
</organism>
<dbReference type="AlphaFoldDB" id="A0A5E4LR68"/>
<evidence type="ECO:0000313" key="3">
    <source>
        <dbReference type="EMBL" id="VVC03563.1"/>
    </source>
</evidence>
<dbReference type="GO" id="GO:0042797">
    <property type="term" value="P:tRNA transcription by RNA polymerase III"/>
    <property type="evidence" value="ECO:0007669"/>
    <property type="project" value="TreeGrafter"/>
</dbReference>
<accession>A0A5E4LR68</accession>
<keyword evidence="1" id="KW-0804">Transcription</keyword>
<keyword evidence="3" id="KW-0548">Nucleotidyltransferase</keyword>
<proteinExistence type="predicted"/>
<dbReference type="InterPro" id="IPR000783">
    <property type="entry name" value="RNA_pol_subH/Rpb5_C"/>
</dbReference>
<dbReference type="PANTHER" id="PTHR10535">
    <property type="entry name" value="DNA-DIRECTED RNA POLYMERASES I, II, AND III SUBUNIT RPABC1"/>
    <property type="match status" value="1"/>
</dbReference>
<keyword evidence="3" id="KW-0240">DNA-directed RNA polymerase</keyword>
<dbReference type="Pfam" id="PF01191">
    <property type="entry name" value="RNA_pol_Rpb5_C"/>
    <property type="match status" value="1"/>
</dbReference>
<sequence>MLVPEMKVLSDAEKTKVLSKYRINEHQLPKMYSKDPAAVALKATAGNLIKVERNDGTGKYTTYRIVVE</sequence>
<keyword evidence="3" id="KW-0808">Transferase</keyword>
<evidence type="ECO:0000259" key="2">
    <source>
        <dbReference type="Pfam" id="PF01191"/>
    </source>
</evidence>
<comment type="caution">
    <text evidence="3">The sequence shown here is derived from an EMBL/GenBank/DDBJ whole genome shotgun (WGS) entry which is preliminary data.</text>
</comment>
<dbReference type="GO" id="GO:0000428">
    <property type="term" value="C:DNA-directed RNA polymerase complex"/>
    <property type="evidence" value="ECO:0007669"/>
    <property type="project" value="UniProtKB-KW"/>
</dbReference>
<name>A0A5E4LR68_9ARCH</name>
<dbReference type="GO" id="GO:0006362">
    <property type="term" value="P:transcription elongation by RNA polymerase I"/>
    <property type="evidence" value="ECO:0007669"/>
    <property type="project" value="TreeGrafter"/>
</dbReference>
<dbReference type="GO" id="GO:0003677">
    <property type="term" value="F:DNA binding"/>
    <property type="evidence" value="ECO:0007669"/>
    <property type="project" value="InterPro"/>
</dbReference>
<gene>
    <name evidence="3" type="primary">rpoH</name>
    <name evidence="3" type="ORF">LFW2832_00446</name>
</gene>
<dbReference type="InterPro" id="IPR035913">
    <property type="entry name" value="RPB5-like_sf"/>
</dbReference>
<dbReference type="SUPFAM" id="SSF55287">
    <property type="entry name" value="RPB5-like RNA polymerase subunit"/>
    <property type="match status" value="1"/>
</dbReference>
<dbReference type="EC" id="2.7.7.6" evidence="3"/>